<proteinExistence type="predicted"/>
<dbReference type="PANTHER" id="PTHR33116:SF84">
    <property type="entry name" value="RNA-DIRECTED DNA POLYMERASE"/>
    <property type="match status" value="1"/>
</dbReference>
<evidence type="ECO:0000313" key="3">
    <source>
        <dbReference type="EMBL" id="KAF6158392.1"/>
    </source>
</evidence>
<comment type="caution">
    <text evidence="3">The sequence shown here is derived from an EMBL/GenBank/DDBJ whole genome shotgun (WGS) entry which is preliminary data.</text>
</comment>
<dbReference type="Pfam" id="PF13456">
    <property type="entry name" value="RVT_3"/>
    <property type="match status" value="1"/>
</dbReference>
<dbReference type="InterPro" id="IPR026960">
    <property type="entry name" value="RVT-Znf"/>
</dbReference>
<dbReference type="InterPro" id="IPR002156">
    <property type="entry name" value="RNaseH_domain"/>
</dbReference>
<dbReference type="PANTHER" id="PTHR33116">
    <property type="entry name" value="REVERSE TRANSCRIPTASE ZINC-BINDING DOMAIN-CONTAINING PROTEIN-RELATED-RELATED"/>
    <property type="match status" value="1"/>
</dbReference>
<sequence>MSCFKLSQATITSHTVICRRFLWSGTDINRRTSLVSWESICHLIKEGGLGVKMLEVWNKAATLKNVWLIASGSGSLWANWVDANLIQNRSFWDIKCPKDFSWSWRHILNAREEAVKLMHYKIGKGNFTYFWKDPWHPLGVLSNRFPEEMRYDSILFKDAPVRNILNNGRWEVPENYAYILSDIWEGLNRVVIDVTGEDEVIWKASTSGTFTMKSSYEEIRHHNPTWNYAQLIWFNGCIPSHSFITWNIFKGALKTQTKLKRWGLVAQSVCLFCWAEEETENHIFFTCCYAKWIWEQLLQKLGFNRSTLNYNEEIQWVLSQIPGYSLKSILQKLCVNCFIYHIWRERNNRVFNNVQTKAPSLLKNILSDVKLKLACSKTKLLDTAVNRFYAESWELRVAWKVPVISHCKWKMPPNSVCMINCAGNTMGGFGAIIRIDEGRAVAACAGRMITKSMLHHELLSIKTGLKLAIKYGKVKNEVNTKSTMAVSVITKQYSSDWQCRAIVREILIITESLEWFRINQIPTEANQPVLVLSRLRHELGYEEVRPTEFSEELKQKVKDDTDGKTYVISHS</sequence>
<feature type="domain" description="Reverse transcriptase zinc-binding" evidence="2">
    <location>
        <begin position="210"/>
        <end position="294"/>
    </location>
</feature>
<evidence type="ECO:0000313" key="4">
    <source>
        <dbReference type="Proteomes" id="UP000541444"/>
    </source>
</evidence>
<dbReference type="Pfam" id="PF13966">
    <property type="entry name" value="zf-RVT"/>
    <property type="match status" value="1"/>
</dbReference>
<organism evidence="3 4">
    <name type="scientific">Kingdonia uniflora</name>
    <dbReference type="NCBI Taxonomy" id="39325"/>
    <lineage>
        <taxon>Eukaryota</taxon>
        <taxon>Viridiplantae</taxon>
        <taxon>Streptophyta</taxon>
        <taxon>Embryophyta</taxon>
        <taxon>Tracheophyta</taxon>
        <taxon>Spermatophyta</taxon>
        <taxon>Magnoliopsida</taxon>
        <taxon>Ranunculales</taxon>
        <taxon>Circaeasteraceae</taxon>
        <taxon>Kingdonia</taxon>
    </lineage>
</organism>
<dbReference type="Gene3D" id="3.30.420.10">
    <property type="entry name" value="Ribonuclease H-like superfamily/Ribonuclease H"/>
    <property type="match status" value="1"/>
</dbReference>
<accession>A0A7J7MUB2</accession>
<evidence type="ECO:0008006" key="5">
    <source>
        <dbReference type="Google" id="ProtNLM"/>
    </source>
</evidence>
<evidence type="ECO:0000259" key="1">
    <source>
        <dbReference type="Pfam" id="PF13456"/>
    </source>
</evidence>
<evidence type="ECO:0000259" key="2">
    <source>
        <dbReference type="Pfam" id="PF13966"/>
    </source>
</evidence>
<protein>
    <recommendedName>
        <fullName evidence="5">Reverse transcriptase zinc-binding domain-containing protein</fullName>
    </recommendedName>
</protein>
<keyword evidence="4" id="KW-1185">Reference proteome</keyword>
<gene>
    <name evidence="3" type="ORF">GIB67_022472</name>
</gene>
<dbReference type="InterPro" id="IPR036397">
    <property type="entry name" value="RNaseH_sf"/>
</dbReference>
<dbReference type="OrthoDB" id="1748554at2759"/>
<dbReference type="GO" id="GO:0003676">
    <property type="term" value="F:nucleic acid binding"/>
    <property type="evidence" value="ECO:0007669"/>
    <property type="project" value="InterPro"/>
</dbReference>
<dbReference type="GO" id="GO:0004523">
    <property type="term" value="F:RNA-DNA hybrid ribonuclease activity"/>
    <property type="evidence" value="ECO:0007669"/>
    <property type="project" value="InterPro"/>
</dbReference>
<name>A0A7J7MUB2_9MAGN</name>
<dbReference type="AlphaFoldDB" id="A0A7J7MUB2"/>
<dbReference type="Proteomes" id="UP000541444">
    <property type="component" value="Unassembled WGS sequence"/>
</dbReference>
<reference evidence="3 4" key="1">
    <citation type="journal article" date="2020" name="IScience">
        <title>Genome Sequencing of the Endangered Kingdonia uniflora (Circaeasteraceae, Ranunculales) Reveals Potential Mechanisms of Evolutionary Specialization.</title>
        <authorList>
            <person name="Sun Y."/>
            <person name="Deng T."/>
            <person name="Zhang A."/>
            <person name="Moore M.J."/>
            <person name="Landis J.B."/>
            <person name="Lin N."/>
            <person name="Zhang H."/>
            <person name="Zhang X."/>
            <person name="Huang J."/>
            <person name="Zhang X."/>
            <person name="Sun H."/>
            <person name="Wang H."/>
        </authorList>
    </citation>
    <scope>NUCLEOTIDE SEQUENCE [LARGE SCALE GENOMIC DNA]</scope>
    <source>
        <strain evidence="3">TB1705</strain>
        <tissue evidence="3">Leaf</tissue>
    </source>
</reference>
<dbReference type="EMBL" id="JACGCM010001226">
    <property type="protein sequence ID" value="KAF6158392.1"/>
    <property type="molecule type" value="Genomic_DNA"/>
</dbReference>
<feature type="domain" description="RNase H type-1" evidence="1">
    <location>
        <begin position="424"/>
        <end position="533"/>
    </location>
</feature>